<name>A0A3B7MI16_9BACT</name>
<dbReference type="EMBL" id="CP032157">
    <property type="protein sequence ID" value="AXY73858.1"/>
    <property type="molecule type" value="Genomic_DNA"/>
</dbReference>
<protein>
    <submittedName>
        <fullName evidence="1">Uncharacterized protein</fullName>
    </submittedName>
</protein>
<organism evidence="1 2">
    <name type="scientific">Paraflavitalea soli</name>
    <dbReference type="NCBI Taxonomy" id="2315862"/>
    <lineage>
        <taxon>Bacteria</taxon>
        <taxon>Pseudomonadati</taxon>
        <taxon>Bacteroidota</taxon>
        <taxon>Chitinophagia</taxon>
        <taxon>Chitinophagales</taxon>
        <taxon>Chitinophagaceae</taxon>
        <taxon>Paraflavitalea</taxon>
    </lineage>
</organism>
<evidence type="ECO:0000313" key="2">
    <source>
        <dbReference type="Proteomes" id="UP000263900"/>
    </source>
</evidence>
<accession>A0A3B7MI16</accession>
<dbReference type="Proteomes" id="UP000263900">
    <property type="component" value="Chromosome"/>
</dbReference>
<proteinExistence type="predicted"/>
<dbReference type="AlphaFoldDB" id="A0A3B7MI16"/>
<sequence>MAPNRPPLSHKVTDYLVQFIREEILVPRQIILTDEWNIELAMMFMPQNEFGPHKVDVYEPDIYDDVKVKTYPIAIPLATIQASEEPYLKTIELMYEGLFLYFTAFHKSIHAHFMQDLWEKINFDYLLSLPYPADITEQQYIGD</sequence>
<gene>
    <name evidence="1" type="ORF">D3H65_07630</name>
</gene>
<dbReference type="OrthoDB" id="679776at2"/>
<reference evidence="1 2" key="1">
    <citation type="submission" date="2018-09" db="EMBL/GenBank/DDBJ databases">
        <title>Genome sequencing of strain 6GH32-13.</title>
        <authorList>
            <person name="Weon H.-Y."/>
            <person name="Heo J."/>
            <person name="Kwon S.-W."/>
        </authorList>
    </citation>
    <scope>NUCLEOTIDE SEQUENCE [LARGE SCALE GENOMIC DNA]</scope>
    <source>
        <strain evidence="1 2">5GH32-13</strain>
    </source>
</reference>
<keyword evidence="2" id="KW-1185">Reference proteome</keyword>
<evidence type="ECO:0000313" key="1">
    <source>
        <dbReference type="EMBL" id="AXY73858.1"/>
    </source>
</evidence>
<dbReference type="KEGG" id="pseg:D3H65_07630"/>